<dbReference type="PROSITE" id="PS50059">
    <property type="entry name" value="FKBP_PPIASE"/>
    <property type="match status" value="1"/>
</dbReference>
<dbReference type="InterPro" id="IPR019734">
    <property type="entry name" value="TPR_rpt"/>
</dbReference>
<dbReference type="EC" id="5.2.1.8" evidence="2 7"/>
<evidence type="ECO:0000259" key="8">
    <source>
        <dbReference type="PROSITE" id="PS50059"/>
    </source>
</evidence>
<proteinExistence type="predicted"/>
<organism evidence="9">
    <name type="scientific">Echinostoma caproni</name>
    <dbReference type="NCBI Taxonomy" id="27848"/>
    <lineage>
        <taxon>Eukaryota</taxon>
        <taxon>Metazoa</taxon>
        <taxon>Spiralia</taxon>
        <taxon>Lophotrochozoa</taxon>
        <taxon>Platyhelminthes</taxon>
        <taxon>Trematoda</taxon>
        <taxon>Digenea</taxon>
        <taxon>Plagiorchiida</taxon>
        <taxon>Echinostomata</taxon>
        <taxon>Echinostomatoidea</taxon>
        <taxon>Echinostomatidae</taxon>
        <taxon>Echinostoma</taxon>
    </lineage>
</organism>
<reference evidence="9" key="1">
    <citation type="submission" date="2016-06" db="UniProtKB">
        <authorList>
            <consortium name="WormBaseParasite"/>
        </authorList>
    </citation>
    <scope>IDENTIFICATION</scope>
</reference>
<evidence type="ECO:0000256" key="6">
    <source>
        <dbReference type="ARBA" id="ARBA00023235"/>
    </source>
</evidence>
<dbReference type="InterPro" id="IPR011990">
    <property type="entry name" value="TPR-like_helical_dom_sf"/>
</dbReference>
<evidence type="ECO:0000256" key="4">
    <source>
        <dbReference type="ARBA" id="ARBA00022803"/>
    </source>
</evidence>
<keyword evidence="6 7" id="KW-0413">Isomerase</keyword>
<keyword evidence="3" id="KW-0677">Repeat</keyword>
<dbReference type="InterPro" id="IPR001179">
    <property type="entry name" value="PPIase_FKBP_dom"/>
</dbReference>
<keyword evidence="4" id="KW-0802">TPR repeat</keyword>
<evidence type="ECO:0000256" key="3">
    <source>
        <dbReference type="ARBA" id="ARBA00022737"/>
    </source>
</evidence>
<comment type="catalytic activity">
    <reaction evidence="1 7">
        <text>[protein]-peptidylproline (omega=180) = [protein]-peptidylproline (omega=0)</text>
        <dbReference type="Rhea" id="RHEA:16237"/>
        <dbReference type="Rhea" id="RHEA-COMP:10747"/>
        <dbReference type="Rhea" id="RHEA-COMP:10748"/>
        <dbReference type="ChEBI" id="CHEBI:83833"/>
        <dbReference type="ChEBI" id="CHEBI:83834"/>
        <dbReference type="EC" id="5.2.1.8"/>
    </reaction>
</comment>
<evidence type="ECO:0000256" key="1">
    <source>
        <dbReference type="ARBA" id="ARBA00000971"/>
    </source>
</evidence>
<evidence type="ECO:0000256" key="2">
    <source>
        <dbReference type="ARBA" id="ARBA00013194"/>
    </source>
</evidence>
<dbReference type="Pfam" id="PF00254">
    <property type="entry name" value="FKBP_C"/>
    <property type="match status" value="1"/>
</dbReference>
<keyword evidence="5 7" id="KW-0697">Rotamase</keyword>
<dbReference type="Gene3D" id="3.10.50.40">
    <property type="match status" value="1"/>
</dbReference>
<protein>
    <recommendedName>
        <fullName evidence="2 7">peptidylprolyl isomerase</fullName>
        <ecNumber evidence="2 7">5.2.1.8</ecNumber>
    </recommendedName>
</protein>
<name>A0A183ARN7_9TREM</name>
<dbReference type="Gene3D" id="1.25.40.10">
    <property type="entry name" value="Tetratricopeptide repeat domain"/>
    <property type="match status" value="1"/>
</dbReference>
<dbReference type="InterPro" id="IPR050754">
    <property type="entry name" value="FKBP4/5/8-like"/>
</dbReference>
<sequence length="392" mass="43781">LEDFEDLSEKNDRGILKKVVKEGYSKLKPCPGDTVIVHYVGTYFGGDQHGVQFDSSRDRNELSIRISRTIIVIKAWDVGVATMKVGEICELIASPEYAYADGKTLKFEIELFDTEDAAGVDVTPDNSGKVRKSVLVKGRDVFTPTVGLPAEISFREGSSEGDFQDVSYIVGDPAEHSVPECIDLAVRRMNTGERCIVRLKKGSSKGDATDESSYEVFLKSFEKVIVFMRVMELANQIKTKANDFLKVIQKTLNEMMIAVHLNMALAYLKLGDAQNCTEKCKKVLESDSSNAKALFRLGQVRGNHEDAAVYFKRIVAHNPNNTAALNQLRICEEMVQKAKEKERKMYRRPFASVGDLYLCAMSWFDRHGASSSLARHVQRDHGKVVDGQTCNT</sequence>
<dbReference type="PANTHER" id="PTHR46512:SF9">
    <property type="entry name" value="PEPTIDYLPROLYL ISOMERASE"/>
    <property type="match status" value="1"/>
</dbReference>
<evidence type="ECO:0000256" key="5">
    <source>
        <dbReference type="ARBA" id="ARBA00023110"/>
    </source>
</evidence>
<dbReference type="GO" id="GO:0003755">
    <property type="term" value="F:peptidyl-prolyl cis-trans isomerase activity"/>
    <property type="evidence" value="ECO:0007669"/>
    <property type="project" value="UniProtKB-KW"/>
</dbReference>
<dbReference type="AlphaFoldDB" id="A0A183ARN7"/>
<dbReference type="SUPFAM" id="SSF54534">
    <property type="entry name" value="FKBP-like"/>
    <property type="match status" value="1"/>
</dbReference>
<evidence type="ECO:0000313" key="9">
    <source>
        <dbReference type="WBParaSite" id="ECPE_0000965201-mRNA-1"/>
    </source>
</evidence>
<dbReference type="PANTHER" id="PTHR46512">
    <property type="entry name" value="PEPTIDYLPROLYL ISOMERASE"/>
    <property type="match status" value="1"/>
</dbReference>
<feature type="domain" description="PPIase FKBP-type" evidence="8">
    <location>
        <begin position="32"/>
        <end position="115"/>
    </location>
</feature>
<dbReference type="InterPro" id="IPR046357">
    <property type="entry name" value="PPIase_dom_sf"/>
</dbReference>
<evidence type="ECO:0000256" key="7">
    <source>
        <dbReference type="PROSITE-ProRule" id="PRU00277"/>
    </source>
</evidence>
<dbReference type="SMART" id="SM00028">
    <property type="entry name" value="TPR"/>
    <property type="match status" value="2"/>
</dbReference>
<accession>A0A183ARN7</accession>
<dbReference type="SUPFAM" id="SSF48452">
    <property type="entry name" value="TPR-like"/>
    <property type="match status" value="1"/>
</dbReference>
<dbReference type="WBParaSite" id="ECPE_0000965201-mRNA-1">
    <property type="protein sequence ID" value="ECPE_0000965201-mRNA-1"/>
    <property type="gene ID" value="ECPE_0000965201"/>
</dbReference>